<evidence type="ECO:0000256" key="6">
    <source>
        <dbReference type="ARBA" id="ARBA00023136"/>
    </source>
</evidence>
<evidence type="ECO:0008006" key="10">
    <source>
        <dbReference type="Google" id="ProtNLM"/>
    </source>
</evidence>
<dbReference type="EMBL" id="BSDC01000001">
    <property type="protein sequence ID" value="GLH66094.1"/>
    <property type="molecule type" value="Genomic_DNA"/>
</dbReference>
<keyword evidence="5 7" id="KW-1133">Transmembrane helix</keyword>
<evidence type="ECO:0000256" key="3">
    <source>
        <dbReference type="ARBA" id="ARBA00022475"/>
    </source>
</evidence>
<comment type="subcellular location">
    <subcellularLocation>
        <location evidence="1">Cell membrane</location>
        <topology evidence="1">Multi-pass membrane protein</topology>
    </subcellularLocation>
</comment>
<comment type="caution">
    <text evidence="8">The sequence shown here is derived from an EMBL/GenBank/DDBJ whole genome shotgun (WGS) entry which is preliminary data.</text>
</comment>
<keyword evidence="2" id="KW-0813">Transport</keyword>
<keyword evidence="6 7" id="KW-0472">Membrane</keyword>
<feature type="transmembrane region" description="Helical" evidence="7">
    <location>
        <begin position="359"/>
        <end position="380"/>
    </location>
</feature>
<proteinExistence type="predicted"/>
<accession>A0ABQ5PVA4</accession>
<protein>
    <recommendedName>
        <fullName evidence="10">FUSC family protein</fullName>
    </recommendedName>
</protein>
<evidence type="ECO:0000256" key="1">
    <source>
        <dbReference type="ARBA" id="ARBA00004651"/>
    </source>
</evidence>
<reference evidence="8" key="1">
    <citation type="journal article" date="2023" name="Antonie Van Leeuwenhoek">
        <title>Mesoterricola silvestris gen. nov., sp. nov., Mesoterricola sediminis sp. nov., Geothrix oryzae sp. nov., Geothrix edaphica sp. nov., Geothrix rubra sp. nov., and Geothrix limicola sp. nov., six novel members of Acidobacteriota isolated from soils.</title>
        <authorList>
            <person name="Itoh H."/>
            <person name="Sugisawa Y."/>
            <person name="Mise K."/>
            <person name="Xu Z."/>
            <person name="Kuniyasu M."/>
            <person name="Ushijima N."/>
            <person name="Kawano K."/>
            <person name="Kobayashi E."/>
            <person name="Shiratori Y."/>
            <person name="Masuda Y."/>
            <person name="Senoo K."/>
        </authorList>
    </citation>
    <scope>NUCLEOTIDE SEQUENCE</scope>
    <source>
        <strain evidence="8">Red802</strain>
    </source>
</reference>
<feature type="transmembrane region" description="Helical" evidence="7">
    <location>
        <begin position="83"/>
        <end position="103"/>
    </location>
</feature>
<dbReference type="PANTHER" id="PTHR30509">
    <property type="entry name" value="P-HYDROXYBENZOIC ACID EFFLUX PUMP SUBUNIT-RELATED"/>
    <property type="match status" value="1"/>
</dbReference>
<evidence type="ECO:0000256" key="5">
    <source>
        <dbReference type="ARBA" id="ARBA00022989"/>
    </source>
</evidence>
<keyword evidence="4 7" id="KW-0812">Transmembrane</keyword>
<feature type="transmembrane region" description="Helical" evidence="7">
    <location>
        <begin position="140"/>
        <end position="158"/>
    </location>
</feature>
<name>A0ABQ5PVA4_9BACT</name>
<sequence>MTALRIDRPVLVRALALALSAWVAFAIATLVHVQNAYWAAMPVWVVAQASRGVLIERALFRVLGTLLGAAVGFAILHIPVDPYVQFALLGLWVAVNGGLTHVLRGVHGYGALLAGITAAIVVIPAVLAPGASLDFATARVECTLIGVVVATVITGLATPESPRQAFFLRIRLLSADAVAYAAGVLRSGASAMGGEKRRILAEISEAEVSARLILAGSFEGYRRLHDVDSLMVGVLGTMSAAVALQPDGHPRAAGLDELAQGLEPVAESLRSEGGLPMGEVPRLAEVPGSERLAGALARLLEANAALGRPLDEATALPLRRELAVLAPHREWPQAGRTALASGVATFLAAALAHGSGSPLAVQVAVGVCIFSLVLGSMALPHHIAPKLLAGVVTGAFVAVLYRLLVQPTFPSPPGLLWTLAPFLLVGGFLRAHPRTTLAGVDFNMCFLLASQAGATTIPGTMEVIGGSAALAAAACLVAGNYILMPRSSVRQAEETAEVIRRDLLRMVEPDPGAAIEDWRARGSRQILRLSLHLGRAKDLGERWPKGILAVLNLGYAIEQLHEAPEDGAKAEAFGHLRRLAQDPAGTAEALRSLAGKPAGSSQQAVLLDLAAGLETSADLLTFGRSGKPDLN</sequence>
<feature type="transmembrane region" description="Helical" evidence="7">
    <location>
        <begin position="463"/>
        <end position="483"/>
    </location>
</feature>
<keyword evidence="3" id="KW-1003">Cell membrane</keyword>
<organism evidence="8 9">
    <name type="scientific">Geothrix edaphica</name>
    <dbReference type="NCBI Taxonomy" id="2927976"/>
    <lineage>
        <taxon>Bacteria</taxon>
        <taxon>Pseudomonadati</taxon>
        <taxon>Acidobacteriota</taxon>
        <taxon>Holophagae</taxon>
        <taxon>Holophagales</taxon>
        <taxon>Holophagaceae</taxon>
        <taxon>Geothrix</taxon>
    </lineage>
</organism>
<feature type="transmembrane region" description="Helical" evidence="7">
    <location>
        <begin position="337"/>
        <end position="353"/>
    </location>
</feature>
<dbReference type="PANTHER" id="PTHR30509:SF9">
    <property type="entry name" value="MULTIDRUG RESISTANCE PROTEIN MDTO"/>
    <property type="match status" value="1"/>
</dbReference>
<evidence type="ECO:0000313" key="8">
    <source>
        <dbReference type="EMBL" id="GLH66094.1"/>
    </source>
</evidence>
<keyword evidence="9" id="KW-1185">Reference proteome</keyword>
<dbReference type="Pfam" id="PF04632">
    <property type="entry name" value="FUSC"/>
    <property type="match status" value="1"/>
</dbReference>
<evidence type="ECO:0000313" key="9">
    <source>
        <dbReference type="Proteomes" id="UP001165044"/>
    </source>
</evidence>
<evidence type="ECO:0000256" key="2">
    <source>
        <dbReference type="ARBA" id="ARBA00022448"/>
    </source>
</evidence>
<feature type="transmembrane region" description="Helical" evidence="7">
    <location>
        <begin position="109"/>
        <end position="128"/>
    </location>
</feature>
<feature type="transmembrane region" description="Helical" evidence="7">
    <location>
        <begin position="12"/>
        <end position="38"/>
    </location>
</feature>
<feature type="transmembrane region" description="Helical" evidence="7">
    <location>
        <begin position="58"/>
        <end position="76"/>
    </location>
</feature>
<evidence type="ECO:0000256" key="4">
    <source>
        <dbReference type="ARBA" id="ARBA00022692"/>
    </source>
</evidence>
<evidence type="ECO:0000256" key="7">
    <source>
        <dbReference type="SAM" id="Phobius"/>
    </source>
</evidence>
<gene>
    <name evidence="8" type="ORF">GETHED_04580</name>
</gene>
<feature type="transmembrane region" description="Helical" evidence="7">
    <location>
        <begin position="387"/>
        <end position="405"/>
    </location>
</feature>
<dbReference type="InterPro" id="IPR006726">
    <property type="entry name" value="PHBA_efflux_AaeB/fusaric-R"/>
</dbReference>
<dbReference type="RefSeq" id="WP_285606178.1">
    <property type="nucleotide sequence ID" value="NZ_BSDC01000001.1"/>
</dbReference>
<dbReference type="Proteomes" id="UP001165044">
    <property type="component" value="Unassembled WGS sequence"/>
</dbReference>